<dbReference type="AlphaFoldDB" id="A0A0G1XHL2"/>
<dbReference type="EMBL" id="LCRD01000004">
    <property type="protein sequence ID" value="KKW30723.1"/>
    <property type="molecule type" value="Genomic_DNA"/>
</dbReference>
<evidence type="ECO:0000259" key="1">
    <source>
        <dbReference type="Pfam" id="PF23477"/>
    </source>
</evidence>
<evidence type="ECO:0000313" key="2">
    <source>
        <dbReference type="EMBL" id="KKW30723.1"/>
    </source>
</evidence>
<gene>
    <name evidence="2" type="ORF">UY72_C0004G0012</name>
</gene>
<dbReference type="Proteomes" id="UP000034846">
    <property type="component" value="Unassembled WGS sequence"/>
</dbReference>
<proteinExistence type="predicted"/>
<organism evidence="2 3">
    <name type="scientific">Candidatus Uhrbacteria bacterium GW2011_GWD2_52_7</name>
    <dbReference type="NCBI Taxonomy" id="1618989"/>
    <lineage>
        <taxon>Bacteria</taxon>
        <taxon>Candidatus Uhriibacteriota</taxon>
    </lineage>
</organism>
<dbReference type="InterPro" id="IPR026363">
    <property type="entry name" value="CxxC-x17-CxxC_dom"/>
</dbReference>
<reference evidence="2 3" key="1">
    <citation type="journal article" date="2015" name="Nature">
        <title>rRNA introns, odd ribosomes, and small enigmatic genomes across a large radiation of phyla.</title>
        <authorList>
            <person name="Brown C.T."/>
            <person name="Hug L.A."/>
            <person name="Thomas B.C."/>
            <person name="Sharon I."/>
            <person name="Castelle C.J."/>
            <person name="Singh A."/>
            <person name="Wilkins M.J."/>
            <person name="Williams K.H."/>
            <person name="Banfield J.F."/>
        </authorList>
    </citation>
    <scope>NUCLEOTIDE SEQUENCE [LARGE SCALE GENOMIC DNA]</scope>
</reference>
<comment type="caution">
    <text evidence="2">The sequence shown here is derived from an EMBL/GenBank/DDBJ whole genome shotgun (WGS) entry which is preliminary data.</text>
</comment>
<name>A0A0G1XHL2_9BACT</name>
<protein>
    <recommendedName>
        <fullName evidence="1">CxxC-x17-CxxC domain-containing protein</fullName>
    </recommendedName>
</protein>
<dbReference type="Pfam" id="PF23477">
    <property type="entry name" value="zf_Tbcl_2"/>
    <property type="match status" value="1"/>
</dbReference>
<dbReference type="NCBIfam" id="TIGR04272">
    <property type="entry name" value="cxxc_cxxc_Mbark"/>
    <property type="match status" value="1"/>
</dbReference>
<feature type="domain" description="CxxC-x17-CxxC" evidence="1">
    <location>
        <begin position="40"/>
        <end position="74"/>
    </location>
</feature>
<evidence type="ECO:0000313" key="3">
    <source>
        <dbReference type="Proteomes" id="UP000034846"/>
    </source>
</evidence>
<accession>A0A0G1XHL2</accession>
<sequence>MKVFNRNQGSGGFKGGKKFVTKGPWKPKFEDRGGDYVKPELFPATCNDCGKECEVPFKPNGRKPVLCRDCFKKDDAGAPRFDDRKPAFKKFDRPAYGDKRPSYQAPISKNYDEQFEVINEKLDEIIAMLAAE</sequence>